<evidence type="ECO:0000256" key="4">
    <source>
        <dbReference type="SAM" id="MobiDB-lite"/>
    </source>
</evidence>
<keyword evidence="3" id="KW-0804">Transcription</keyword>
<dbReference type="InterPro" id="IPR036388">
    <property type="entry name" value="WH-like_DNA-bd_sf"/>
</dbReference>
<dbReference type="SMART" id="SM00345">
    <property type="entry name" value="HTH_GNTR"/>
    <property type="match status" value="1"/>
</dbReference>
<sequence>MSAALHVDLRSAVPPYEQIRAQVAGHVAAGALSPGDRLPTVRDLAADLGVAPGTVQRAYRELEATGVVISRRRHGTSVAPGAPRPASAADGARRTEDAADAPDDVRSAAHSLARAALAAGLADGDVLDLVRGTLAAARDRSRARSLSPG</sequence>
<dbReference type="InterPro" id="IPR000524">
    <property type="entry name" value="Tscrpt_reg_HTH_GntR"/>
</dbReference>
<organism evidence="6 7">
    <name type="scientific">Miniimonas arenae</name>
    <dbReference type="NCBI Taxonomy" id="676201"/>
    <lineage>
        <taxon>Bacteria</taxon>
        <taxon>Bacillati</taxon>
        <taxon>Actinomycetota</taxon>
        <taxon>Actinomycetes</taxon>
        <taxon>Micrococcales</taxon>
        <taxon>Beutenbergiaceae</taxon>
        <taxon>Miniimonas</taxon>
    </lineage>
</organism>
<dbReference type="PANTHER" id="PTHR38445:SF9">
    <property type="entry name" value="HTH-TYPE TRANSCRIPTIONAL REPRESSOR YTRA"/>
    <property type="match status" value="1"/>
</dbReference>
<feature type="domain" description="HTH gntR-type" evidence="5">
    <location>
        <begin position="13"/>
        <end position="81"/>
    </location>
</feature>
<accession>A0A5C5BFE3</accession>
<dbReference type="PANTHER" id="PTHR38445">
    <property type="entry name" value="HTH-TYPE TRANSCRIPTIONAL REPRESSOR YTRA"/>
    <property type="match status" value="1"/>
</dbReference>
<keyword evidence="1" id="KW-0805">Transcription regulation</keyword>
<dbReference type="InterPro" id="IPR036390">
    <property type="entry name" value="WH_DNA-bd_sf"/>
</dbReference>
<keyword evidence="2" id="KW-0238">DNA-binding</keyword>
<comment type="caution">
    <text evidence="6">The sequence shown here is derived from an EMBL/GenBank/DDBJ whole genome shotgun (WGS) entry which is preliminary data.</text>
</comment>
<feature type="region of interest" description="Disordered" evidence="4">
    <location>
        <begin position="73"/>
        <end position="105"/>
    </location>
</feature>
<dbReference type="Proteomes" id="UP000313849">
    <property type="component" value="Unassembled WGS sequence"/>
</dbReference>
<evidence type="ECO:0000259" key="5">
    <source>
        <dbReference type="PROSITE" id="PS50949"/>
    </source>
</evidence>
<protein>
    <submittedName>
        <fullName evidence="6">GntR family transcriptional regulator</fullName>
    </submittedName>
</protein>
<reference evidence="6 7" key="1">
    <citation type="submission" date="2019-06" db="EMBL/GenBank/DDBJ databases">
        <title>Draft genome sequence of Miniimonas arenae KCTC 19750T isolated from sea sand.</title>
        <authorList>
            <person name="Park S.-J."/>
        </authorList>
    </citation>
    <scope>NUCLEOTIDE SEQUENCE [LARGE SCALE GENOMIC DNA]</scope>
    <source>
        <strain evidence="6 7">KCTC 19750</strain>
    </source>
</reference>
<evidence type="ECO:0000256" key="3">
    <source>
        <dbReference type="ARBA" id="ARBA00023163"/>
    </source>
</evidence>
<evidence type="ECO:0000256" key="2">
    <source>
        <dbReference type="ARBA" id="ARBA00023125"/>
    </source>
</evidence>
<proteinExistence type="predicted"/>
<evidence type="ECO:0000313" key="7">
    <source>
        <dbReference type="Proteomes" id="UP000313849"/>
    </source>
</evidence>
<feature type="compositionally biased region" description="Basic and acidic residues" evidence="4">
    <location>
        <begin position="91"/>
        <end position="105"/>
    </location>
</feature>
<dbReference type="EMBL" id="VENP01000006">
    <property type="protein sequence ID" value="TNU76517.1"/>
    <property type="molecule type" value="Genomic_DNA"/>
</dbReference>
<dbReference type="CDD" id="cd07377">
    <property type="entry name" value="WHTH_GntR"/>
    <property type="match status" value="1"/>
</dbReference>
<evidence type="ECO:0000313" key="6">
    <source>
        <dbReference type="EMBL" id="TNU76517.1"/>
    </source>
</evidence>
<dbReference type="RefSeq" id="WP_139986013.1">
    <property type="nucleotide sequence ID" value="NZ_DAMDJA010000318.1"/>
</dbReference>
<gene>
    <name evidence="6" type="ORF">FH969_03000</name>
</gene>
<dbReference type="PROSITE" id="PS50949">
    <property type="entry name" value="HTH_GNTR"/>
    <property type="match status" value="1"/>
</dbReference>
<dbReference type="Gene3D" id="1.10.10.10">
    <property type="entry name" value="Winged helix-like DNA-binding domain superfamily/Winged helix DNA-binding domain"/>
    <property type="match status" value="1"/>
</dbReference>
<evidence type="ECO:0000256" key="1">
    <source>
        <dbReference type="ARBA" id="ARBA00023015"/>
    </source>
</evidence>
<dbReference type="AlphaFoldDB" id="A0A5C5BFE3"/>
<keyword evidence="7" id="KW-1185">Reference proteome</keyword>
<dbReference type="Pfam" id="PF00392">
    <property type="entry name" value="GntR"/>
    <property type="match status" value="1"/>
</dbReference>
<dbReference type="SUPFAM" id="SSF46785">
    <property type="entry name" value="Winged helix' DNA-binding domain"/>
    <property type="match status" value="1"/>
</dbReference>
<dbReference type="GO" id="GO:0003677">
    <property type="term" value="F:DNA binding"/>
    <property type="evidence" value="ECO:0007669"/>
    <property type="project" value="UniProtKB-KW"/>
</dbReference>
<dbReference type="GO" id="GO:0003700">
    <property type="term" value="F:DNA-binding transcription factor activity"/>
    <property type="evidence" value="ECO:0007669"/>
    <property type="project" value="InterPro"/>
</dbReference>
<dbReference type="OrthoDB" id="4307011at2"/>
<name>A0A5C5BFE3_9MICO</name>